<dbReference type="GO" id="GO:0000976">
    <property type="term" value="F:transcription cis-regulatory region binding"/>
    <property type="evidence" value="ECO:0007669"/>
    <property type="project" value="TreeGrafter"/>
</dbReference>
<organism evidence="4 5">
    <name type="scientific">Falsiroseomonas algicola</name>
    <dbReference type="NCBI Taxonomy" id="2716930"/>
    <lineage>
        <taxon>Bacteria</taxon>
        <taxon>Pseudomonadati</taxon>
        <taxon>Pseudomonadota</taxon>
        <taxon>Alphaproteobacteria</taxon>
        <taxon>Acetobacterales</taxon>
        <taxon>Roseomonadaceae</taxon>
        <taxon>Falsiroseomonas</taxon>
    </lineage>
</organism>
<dbReference type="Proteomes" id="UP000475385">
    <property type="component" value="Unassembled WGS sequence"/>
</dbReference>
<keyword evidence="1 2" id="KW-0238">DNA-binding</keyword>
<gene>
    <name evidence="4" type="ORF">G3576_08820</name>
</gene>
<sequence>MDGVVRPGRRLEPQARRDQILAGAVAYFAEVGLGGTTRDLAQRIGITQALLYRYFASKAELVEAVFERVFLDRLSPHWNAEIADRSRPLEERLRHFYRQYAAAIFTYEWMRIFMWAGLAGEALNQRYLSRVGDSLLAQLRDEIAAAGPYGAPDMEAMWALHGSIVYLGIRRFIYQLPTPDDVSPVIDESVDRFLAGIRRPQAG</sequence>
<name>A0A6M1LJQ9_9PROT</name>
<dbReference type="Pfam" id="PF00440">
    <property type="entry name" value="TetR_N"/>
    <property type="match status" value="1"/>
</dbReference>
<dbReference type="PANTHER" id="PTHR30055">
    <property type="entry name" value="HTH-TYPE TRANSCRIPTIONAL REGULATOR RUTR"/>
    <property type="match status" value="1"/>
</dbReference>
<feature type="DNA-binding region" description="H-T-H motif" evidence="2">
    <location>
        <begin position="36"/>
        <end position="55"/>
    </location>
</feature>
<dbReference type="Gene3D" id="1.10.357.10">
    <property type="entry name" value="Tetracycline Repressor, domain 2"/>
    <property type="match status" value="1"/>
</dbReference>
<reference evidence="4 5" key="1">
    <citation type="submission" date="2020-02" db="EMBL/GenBank/DDBJ databases">
        <authorList>
            <person name="Kim H.M."/>
            <person name="Jeon C.O."/>
        </authorList>
    </citation>
    <scope>NUCLEOTIDE SEQUENCE [LARGE SCALE GENOMIC DNA]</scope>
    <source>
        <strain evidence="4 5">PeD5</strain>
    </source>
</reference>
<evidence type="ECO:0000256" key="2">
    <source>
        <dbReference type="PROSITE-ProRule" id="PRU00335"/>
    </source>
</evidence>
<comment type="caution">
    <text evidence="4">The sequence shown here is derived from an EMBL/GenBank/DDBJ whole genome shotgun (WGS) entry which is preliminary data.</text>
</comment>
<accession>A0A6M1LJQ9</accession>
<dbReference type="PROSITE" id="PS01081">
    <property type="entry name" value="HTH_TETR_1"/>
    <property type="match status" value="1"/>
</dbReference>
<dbReference type="InterPro" id="IPR009057">
    <property type="entry name" value="Homeodomain-like_sf"/>
</dbReference>
<protein>
    <submittedName>
        <fullName evidence="4">TetR/AcrR family transcriptional regulator</fullName>
    </submittedName>
</protein>
<dbReference type="AlphaFoldDB" id="A0A6M1LJQ9"/>
<dbReference type="GO" id="GO:0003700">
    <property type="term" value="F:DNA-binding transcription factor activity"/>
    <property type="evidence" value="ECO:0007669"/>
    <property type="project" value="TreeGrafter"/>
</dbReference>
<keyword evidence="5" id="KW-1185">Reference proteome</keyword>
<dbReference type="EMBL" id="JAAIKB010000003">
    <property type="protein sequence ID" value="NGM20114.1"/>
    <property type="molecule type" value="Genomic_DNA"/>
</dbReference>
<dbReference type="InterPro" id="IPR050109">
    <property type="entry name" value="HTH-type_TetR-like_transc_reg"/>
</dbReference>
<dbReference type="InterPro" id="IPR023772">
    <property type="entry name" value="DNA-bd_HTH_TetR-type_CS"/>
</dbReference>
<dbReference type="InterPro" id="IPR001647">
    <property type="entry name" value="HTH_TetR"/>
</dbReference>
<feature type="domain" description="HTH tetR-type" evidence="3">
    <location>
        <begin position="14"/>
        <end position="73"/>
    </location>
</feature>
<dbReference type="SUPFAM" id="SSF46689">
    <property type="entry name" value="Homeodomain-like"/>
    <property type="match status" value="1"/>
</dbReference>
<dbReference type="PRINTS" id="PR00455">
    <property type="entry name" value="HTHTETR"/>
</dbReference>
<evidence type="ECO:0000256" key="1">
    <source>
        <dbReference type="ARBA" id="ARBA00023125"/>
    </source>
</evidence>
<evidence type="ECO:0000313" key="5">
    <source>
        <dbReference type="Proteomes" id="UP000475385"/>
    </source>
</evidence>
<proteinExistence type="predicted"/>
<dbReference type="PANTHER" id="PTHR30055:SF181">
    <property type="entry name" value="BLR6905 PROTEIN"/>
    <property type="match status" value="1"/>
</dbReference>
<dbReference type="PROSITE" id="PS50977">
    <property type="entry name" value="HTH_TETR_2"/>
    <property type="match status" value="1"/>
</dbReference>
<reference evidence="4 5" key="2">
    <citation type="submission" date="2020-03" db="EMBL/GenBank/DDBJ databases">
        <title>Roseomonas stagni sp. nov., isolated from pond water in Japan.</title>
        <authorList>
            <person name="Furuhata K."/>
            <person name="Miyamoto H."/>
            <person name="Goto K."/>
        </authorList>
    </citation>
    <scope>NUCLEOTIDE SEQUENCE [LARGE SCALE GENOMIC DNA]</scope>
    <source>
        <strain evidence="4 5">PeD5</strain>
    </source>
</reference>
<evidence type="ECO:0000259" key="3">
    <source>
        <dbReference type="PROSITE" id="PS50977"/>
    </source>
</evidence>
<evidence type="ECO:0000313" key="4">
    <source>
        <dbReference type="EMBL" id="NGM20114.1"/>
    </source>
</evidence>